<dbReference type="InterPro" id="IPR039537">
    <property type="entry name" value="Retrotran_Ty1/copia-like"/>
</dbReference>
<feature type="region of interest" description="Disordered" evidence="5">
    <location>
        <begin position="1352"/>
        <end position="1391"/>
    </location>
</feature>
<accession>A0A6L2N4S5</accession>
<gene>
    <name evidence="9" type="ORF">Tci_053169</name>
</gene>
<keyword evidence="1" id="KW-0645">Protease</keyword>
<proteinExistence type="predicted"/>
<evidence type="ECO:0000256" key="4">
    <source>
        <dbReference type="ARBA" id="ARBA00022801"/>
    </source>
</evidence>
<dbReference type="Gene3D" id="3.30.420.10">
    <property type="entry name" value="Ribonuclease H-like superfamily/Ribonuclease H"/>
    <property type="match status" value="1"/>
</dbReference>
<evidence type="ECO:0000259" key="7">
    <source>
        <dbReference type="Pfam" id="PF13976"/>
    </source>
</evidence>
<evidence type="ECO:0000256" key="2">
    <source>
        <dbReference type="ARBA" id="ARBA00022723"/>
    </source>
</evidence>
<evidence type="ECO:0000259" key="6">
    <source>
        <dbReference type="Pfam" id="PF07727"/>
    </source>
</evidence>
<dbReference type="InterPro" id="IPR043502">
    <property type="entry name" value="DNA/RNA_pol_sf"/>
</dbReference>
<dbReference type="Pfam" id="PF13976">
    <property type="entry name" value="gag_pre-integrs"/>
    <property type="match status" value="1"/>
</dbReference>
<feature type="region of interest" description="Disordered" evidence="5">
    <location>
        <begin position="1134"/>
        <end position="1163"/>
    </location>
</feature>
<feature type="domain" description="GAG-pre-integrase" evidence="7">
    <location>
        <begin position="315"/>
        <end position="388"/>
    </location>
</feature>
<dbReference type="InterPro" id="IPR012337">
    <property type="entry name" value="RNaseH-like_sf"/>
</dbReference>
<evidence type="ECO:0000256" key="3">
    <source>
        <dbReference type="ARBA" id="ARBA00022750"/>
    </source>
</evidence>
<feature type="compositionally biased region" description="Polar residues" evidence="5">
    <location>
        <begin position="177"/>
        <end position="186"/>
    </location>
</feature>
<dbReference type="EMBL" id="BKCJ010008227">
    <property type="protein sequence ID" value="GEU81191.1"/>
    <property type="molecule type" value="Genomic_DNA"/>
</dbReference>
<name>A0A6L2N4S5_TANCI</name>
<dbReference type="InterPro" id="IPR054722">
    <property type="entry name" value="PolX-like_BBD"/>
</dbReference>
<feature type="compositionally biased region" description="Basic and acidic residues" evidence="5">
    <location>
        <begin position="1190"/>
        <end position="1212"/>
    </location>
</feature>
<dbReference type="InterPro" id="IPR036397">
    <property type="entry name" value="RNaseH_sf"/>
</dbReference>
<feature type="region of interest" description="Disordered" evidence="5">
    <location>
        <begin position="559"/>
        <end position="582"/>
    </location>
</feature>
<dbReference type="GO" id="GO:0006508">
    <property type="term" value="P:proteolysis"/>
    <property type="evidence" value="ECO:0007669"/>
    <property type="project" value="UniProtKB-KW"/>
</dbReference>
<feature type="compositionally biased region" description="Basic residues" evidence="5">
    <location>
        <begin position="1369"/>
        <end position="1384"/>
    </location>
</feature>
<dbReference type="Pfam" id="PF07727">
    <property type="entry name" value="RVT_2"/>
    <property type="match status" value="1"/>
</dbReference>
<dbReference type="GO" id="GO:0046872">
    <property type="term" value="F:metal ion binding"/>
    <property type="evidence" value="ECO:0007669"/>
    <property type="project" value="UniProtKB-KW"/>
</dbReference>
<dbReference type="Gene3D" id="2.40.70.10">
    <property type="entry name" value="Acid Proteases"/>
    <property type="match status" value="1"/>
</dbReference>
<organism evidence="9">
    <name type="scientific">Tanacetum cinerariifolium</name>
    <name type="common">Dalmatian daisy</name>
    <name type="synonym">Chrysanthemum cinerariifolium</name>
    <dbReference type="NCBI Taxonomy" id="118510"/>
    <lineage>
        <taxon>Eukaryota</taxon>
        <taxon>Viridiplantae</taxon>
        <taxon>Streptophyta</taxon>
        <taxon>Embryophyta</taxon>
        <taxon>Tracheophyta</taxon>
        <taxon>Spermatophyta</taxon>
        <taxon>Magnoliopsida</taxon>
        <taxon>eudicotyledons</taxon>
        <taxon>Gunneridae</taxon>
        <taxon>Pentapetalae</taxon>
        <taxon>asterids</taxon>
        <taxon>campanulids</taxon>
        <taxon>Asterales</taxon>
        <taxon>Asteraceae</taxon>
        <taxon>Asteroideae</taxon>
        <taxon>Anthemideae</taxon>
        <taxon>Anthemidinae</taxon>
        <taxon>Tanacetum</taxon>
    </lineage>
</organism>
<keyword evidence="3" id="KW-0064">Aspartyl protease</keyword>
<sequence length="1909" mass="218212">MSAKDKSGLRYGSQIHDGVLIYENEVFASVFNSRYSDVEDSHVNDRFINVEGMHAVPPPMTGNYMPPKFDFGIDESKFTYGPKQPTTSESNATTSDLDSCDSNSSVETLESVSKPVANEPKGISKPKVWSDAPIIEEYESDSDDEHVTIPSKEHEQPSFAFVNTVEHVKTPRQTVKDQTTCSQNPKPNKRDWNGFNDNPHQTLQGKGIVDSRCSRHMTGNKAYLVDYQDFNGGPVAFGGSKGQITGTGKIKIGKLDFEDVYFVKEVHHFNLISMSQMCDKKNKVLFSNTECLVLFHDFKLFDENQVLLRVPRQNNMYSFNLENIVPSGDLACLITKATVDESNKWHRRLGHVNFKNLNKLVKGNLVRDLPSKIFQNDHTCVACHKGKQHKASCKAKLVSSISQPLQILHMDLFGPTSVRSINHKTYFLVITDDFNRFSWVFFLRTKDETSGIIKDFIRQIENQLNQKVKTIRCDNERKNKTLIEAARTTLADSFLPNTFWAKAVSTACYVLNRVLVTKPQNKTPYELLTGKFAEKSDEGFLVWYSLSSKAFRPIITENKANKTTGPKEANHSAGTQDSFDAGNSKMETEHAQEYYVLPLWSSYTLTVKSPKPKNGDEKLHEDGISKTNEELVDKADQAFLEELKRLKRHKKEANVATEILRKTFAQSTEDLLLRAGAARASSTNFVNAASTQLNATSTSLNAASTPANQDVYRNKKDKRGVAVRNKERLVAQGHRQEERIDYDEVFTLVTMIEAIKIFLAFSSYMGFIVYQMDVKSVFLYGKIDEEVYVSQPPGFIDPKFPNKVYKVIKALYGLHQAPRAWYATLSIFLVQSGYKRGLIDKTLFIKNDKKDIMLVQVYVDDIIFASTKKSWCDEFEALMKSRLQMSSMGELTFFLGLKVKQKEDGIFRSQDKYVGEFLKKFYFLSVKTASTPIETKNPLVKDEEAADLDVHLYRFVIGSLMYLTSFRHDIMYAVCACSRFQFTPKTSHLQAVKRIFRKSTTREAEYVAAASCCGQVLWIQNQMLDYGFNFMNTKIYIDNESTICLVKNPLFHSKTKYIKIRHHFIRDAYEKKLIQVLKIHTDDNVADLLTKALEAKEILTLKARIKKLEKRCKPSISHHRAWLRSVAKLSKMKKLGQMESVSKQGRKSTKTRPKLDDGAGLDADSVEYMETEEAVDEGRTSNKTISTADMKEEKAKEKGVAFKEVEESDRPTRSVLTLKPHPTIDPKDKGKAIFEEPKPKKMTRSDFDAAQEKYTIDERAKLLAEYFERRKKQLAEERAAAIRNKPLTKSQLRRLMMTYLKHIGSFTHSQLNKRTFEEIQAQYIKEQEKVTNFMPVGSDEDERLIQKMNETAADVHKEKVPEEPDSTNSKKRKAGPRIKKMSKRQKTDADLKEEEHLNTFLKIASDEEEVVDYEVLEKRFPIVNWESKFYHFDRHRKRDSFKSILMNLEAMIEERRIFKSWFYHHTTNGHQFTMSNRVQELASPEANDFCKELASPKQTALGKDISNPLIVDSLLKTIWSSVHHVIAIKQWLFQSKRLLGNASSVKRIPSGDANPIRTFGDYSKPSHEGYMNTIELPIGNNMDFLKLVHSLDLDGENRERKRLCLFQFSLRDEANNWLERLQAGSITTWKDLTTHVPRTSDRHLIELKNQVQRLMEPHLVPTLPTQVNNITTSCEIYSGPYDAQYCMEDPEQAFVEYASLRTDEAGGMGIGTQQPEEPKPTLEDEFQNLLLNLPVLEVLAHALIYNAILDKYVESLKLGKNGSTFVQGEVSAKMEDPELFTLPCRLGIVKDVEVHIGKLKLLNDFYVIDIKKDPETPFIVGRGFLATANAVIDCRMAKIAVGEGITRSVFDVKVVNLGAQIPYYARKDFLDCHLPGEWEIARDAEINPFKDVIVFRRMVDFFRSHTHKP</sequence>
<evidence type="ECO:0000313" key="9">
    <source>
        <dbReference type="EMBL" id="GEU81191.1"/>
    </source>
</evidence>
<dbReference type="InterPro" id="IPR025724">
    <property type="entry name" value="GAG-pre-integrase_dom"/>
</dbReference>
<keyword evidence="4" id="KW-0378">Hydrolase</keyword>
<protein>
    <submittedName>
        <fullName evidence="9">Putative ribonuclease H-like domain-containing protein</fullName>
    </submittedName>
</protein>
<evidence type="ECO:0000259" key="8">
    <source>
        <dbReference type="Pfam" id="PF22936"/>
    </source>
</evidence>
<dbReference type="GO" id="GO:0004190">
    <property type="term" value="F:aspartic-type endopeptidase activity"/>
    <property type="evidence" value="ECO:0007669"/>
    <property type="project" value="UniProtKB-KW"/>
</dbReference>
<dbReference type="CDD" id="cd09272">
    <property type="entry name" value="RNase_HI_RT_Ty1"/>
    <property type="match status" value="1"/>
</dbReference>
<keyword evidence="2" id="KW-0479">Metal-binding</keyword>
<reference evidence="9" key="1">
    <citation type="journal article" date="2019" name="Sci. Rep.">
        <title>Draft genome of Tanacetum cinerariifolium, the natural source of mosquito coil.</title>
        <authorList>
            <person name="Yamashiro T."/>
            <person name="Shiraishi A."/>
            <person name="Satake H."/>
            <person name="Nakayama K."/>
        </authorList>
    </citation>
    <scope>NUCLEOTIDE SEQUENCE</scope>
</reference>
<evidence type="ECO:0000256" key="5">
    <source>
        <dbReference type="SAM" id="MobiDB-lite"/>
    </source>
</evidence>
<feature type="region of interest" description="Disordered" evidence="5">
    <location>
        <begin position="177"/>
        <end position="200"/>
    </location>
</feature>
<dbReference type="PANTHER" id="PTHR42648">
    <property type="entry name" value="TRANSPOSASE, PUTATIVE-RELATED"/>
    <property type="match status" value="1"/>
</dbReference>
<feature type="domain" description="Reverse transcriptase Ty1/copia-type" evidence="6">
    <location>
        <begin position="708"/>
        <end position="934"/>
    </location>
</feature>
<feature type="compositionally biased region" description="Polar residues" evidence="5">
    <location>
        <begin position="84"/>
        <end position="111"/>
    </location>
</feature>
<dbReference type="Pfam" id="PF22936">
    <property type="entry name" value="Pol_BBD"/>
    <property type="match status" value="1"/>
</dbReference>
<evidence type="ECO:0000256" key="1">
    <source>
        <dbReference type="ARBA" id="ARBA00022670"/>
    </source>
</evidence>
<dbReference type="SUPFAM" id="SSF56672">
    <property type="entry name" value="DNA/RNA polymerases"/>
    <property type="match status" value="1"/>
</dbReference>
<feature type="compositionally biased region" description="Basic and acidic residues" evidence="5">
    <location>
        <begin position="1353"/>
        <end position="1362"/>
    </location>
</feature>
<feature type="domain" description="Retrovirus-related Pol polyprotein from transposon TNT 1-94-like beta-barrel" evidence="8">
    <location>
        <begin position="208"/>
        <end position="280"/>
    </location>
</feature>
<feature type="region of interest" description="Disordered" evidence="5">
    <location>
        <begin position="1190"/>
        <end position="1231"/>
    </location>
</feature>
<dbReference type="InterPro" id="IPR021109">
    <property type="entry name" value="Peptidase_aspartic_dom_sf"/>
</dbReference>
<dbReference type="PANTHER" id="PTHR42648:SF32">
    <property type="entry name" value="RIBONUCLEASE H-LIKE DOMAIN, GAG-PRE-INTEGRASE DOMAIN PROTEIN-RELATED"/>
    <property type="match status" value="1"/>
</dbReference>
<dbReference type="InterPro" id="IPR013103">
    <property type="entry name" value="RVT_2"/>
</dbReference>
<feature type="region of interest" description="Disordered" evidence="5">
    <location>
        <begin position="76"/>
        <end position="125"/>
    </location>
</feature>
<feature type="compositionally biased region" description="Basic and acidic residues" evidence="5">
    <location>
        <begin position="1222"/>
        <end position="1231"/>
    </location>
</feature>
<dbReference type="GO" id="GO:0003676">
    <property type="term" value="F:nucleic acid binding"/>
    <property type="evidence" value="ECO:0007669"/>
    <property type="project" value="InterPro"/>
</dbReference>
<comment type="caution">
    <text evidence="9">The sequence shown here is derived from an EMBL/GenBank/DDBJ whole genome shotgun (WGS) entry which is preliminary data.</text>
</comment>
<dbReference type="SUPFAM" id="SSF53098">
    <property type="entry name" value="Ribonuclease H-like"/>
    <property type="match status" value="1"/>
</dbReference>